<name>A0A975U1E7_9PROT</name>
<feature type="domain" description="Pyridoxamine kinase/Phosphomethylpyrimidine kinase" evidence="5">
    <location>
        <begin position="73"/>
        <end position="259"/>
    </location>
</feature>
<evidence type="ECO:0000256" key="4">
    <source>
        <dbReference type="ARBA" id="ARBA00022840"/>
    </source>
</evidence>
<dbReference type="GO" id="GO:0009443">
    <property type="term" value="P:pyridoxal 5'-phosphate salvage"/>
    <property type="evidence" value="ECO:0007669"/>
    <property type="project" value="InterPro"/>
</dbReference>
<dbReference type="Proteomes" id="UP000694001">
    <property type="component" value="Chromosome"/>
</dbReference>
<dbReference type="KEGG" id="elio:KO353_15075"/>
<proteinExistence type="predicted"/>
<evidence type="ECO:0000259" key="5">
    <source>
        <dbReference type="Pfam" id="PF08543"/>
    </source>
</evidence>
<dbReference type="InterPro" id="IPR004625">
    <property type="entry name" value="PyrdxlKinase"/>
</dbReference>
<dbReference type="EC" id="2.7.1.35" evidence="6"/>
<dbReference type="GO" id="GO:0005829">
    <property type="term" value="C:cytosol"/>
    <property type="evidence" value="ECO:0007669"/>
    <property type="project" value="TreeGrafter"/>
</dbReference>
<keyword evidence="3 6" id="KW-0418">Kinase</keyword>
<dbReference type="PANTHER" id="PTHR10534:SF2">
    <property type="entry name" value="PYRIDOXAL KINASE"/>
    <property type="match status" value="1"/>
</dbReference>
<dbReference type="GO" id="GO:0005524">
    <property type="term" value="F:ATP binding"/>
    <property type="evidence" value="ECO:0007669"/>
    <property type="project" value="UniProtKB-KW"/>
</dbReference>
<keyword evidence="1 6" id="KW-0808">Transferase</keyword>
<dbReference type="CDD" id="cd01173">
    <property type="entry name" value="pyridoxal_pyridoxamine_kinase"/>
    <property type="match status" value="1"/>
</dbReference>
<evidence type="ECO:0000256" key="3">
    <source>
        <dbReference type="ARBA" id="ARBA00022777"/>
    </source>
</evidence>
<dbReference type="Pfam" id="PF08543">
    <property type="entry name" value="Phos_pyr_kin"/>
    <property type="match status" value="1"/>
</dbReference>
<evidence type="ECO:0000256" key="1">
    <source>
        <dbReference type="ARBA" id="ARBA00022679"/>
    </source>
</evidence>
<protein>
    <submittedName>
        <fullName evidence="6">Pyridoxal kinase PdxY</fullName>
        <ecNumber evidence="6">2.7.1.35</ecNumber>
    </submittedName>
</protein>
<keyword evidence="7" id="KW-1185">Reference proteome</keyword>
<dbReference type="EMBL" id="CP076448">
    <property type="protein sequence ID" value="QXM24539.1"/>
    <property type="molecule type" value="Genomic_DNA"/>
</dbReference>
<dbReference type="NCBIfam" id="TIGR00687">
    <property type="entry name" value="pyridox_kin"/>
    <property type="match status" value="1"/>
</dbReference>
<accession>A0A975U1E7</accession>
<dbReference type="NCBIfam" id="NF004398">
    <property type="entry name" value="PRK05756.1"/>
    <property type="match status" value="1"/>
</dbReference>
<sequence length="282" mass="29626">MRILSIQSWVAHGHAGNAAALFPLQRLGIEVIAIHTVLFSNHTGYGDWGGRVFDAGLVAEVMEGVARRGVLAGTAALLTGYLGDAAIGEAVLGAHARLKAANPAALWACDPVIGDVGRGVFVRPGIAEFFRDACVPAADILTPNHFELDLLSGHESRTLADAKEAAAALMARGPKRLLVTSLVVEDTPADAVDVAAFRPGEAWRLRTPKLSITGRGTGDVLTALFLAHTLAGRPLAECLARSVSSLHGILRETIASGREEMALVAAQDELVCPSRLFIPEPI</sequence>
<evidence type="ECO:0000313" key="6">
    <source>
        <dbReference type="EMBL" id="QXM24539.1"/>
    </source>
</evidence>
<dbReference type="GO" id="GO:0008478">
    <property type="term" value="F:pyridoxal kinase activity"/>
    <property type="evidence" value="ECO:0007669"/>
    <property type="project" value="UniProtKB-EC"/>
</dbReference>
<dbReference type="InterPro" id="IPR013749">
    <property type="entry name" value="PM/HMP-P_kinase-1"/>
</dbReference>
<keyword evidence="2" id="KW-0547">Nucleotide-binding</keyword>
<dbReference type="RefSeq" id="WP_218285596.1">
    <property type="nucleotide sequence ID" value="NZ_CP076448.1"/>
</dbReference>
<organism evidence="6 7">
    <name type="scientific">Elioraea tepida</name>
    <dbReference type="NCBI Taxonomy" id="2843330"/>
    <lineage>
        <taxon>Bacteria</taxon>
        <taxon>Pseudomonadati</taxon>
        <taxon>Pseudomonadota</taxon>
        <taxon>Alphaproteobacteria</taxon>
        <taxon>Acetobacterales</taxon>
        <taxon>Elioraeaceae</taxon>
        <taxon>Elioraea</taxon>
    </lineage>
</organism>
<evidence type="ECO:0000313" key="7">
    <source>
        <dbReference type="Proteomes" id="UP000694001"/>
    </source>
</evidence>
<evidence type="ECO:0000256" key="2">
    <source>
        <dbReference type="ARBA" id="ARBA00022741"/>
    </source>
</evidence>
<dbReference type="AlphaFoldDB" id="A0A975U1E7"/>
<dbReference type="PANTHER" id="PTHR10534">
    <property type="entry name" value="PYRIDOXAL KINASE"/>
    <property type="match status" value="1"/>
</dbReference>
<keyword evidence="4" id="KW-0067">ATP-binding</keyword>
<reference evidence="6" key="1">
    <citation type="submission" date="2021-06" db="EMBL/GenBank/DDBJ databases">
        <title>Elioraea tepida, sp. nov., a moderately thermophilic aerobic anoxygenic phototrophic bacterium isolated from an alkaline siliceous hot spring mat community in Yellowstone National Park, WY, USA.</title>
        <authorList>
            <person name="Saini M.K."/>
            <person name="Yoshida S."/>
            <person name="Sebastian A."/>
            <person name="Hirose S."/>
            <person name="Hara E."/>
            <person name="Tamaki H."/>
            <person name="Soulier N.T."/>
            <person name="Albert I."/>
            <person name="Hanada S."/>
            <person name="Bryant D.A."/>
            <person name="Tank M."/>
        </authorList>
    </citation>
    <scope>NUCLEOTIDE SEQUENCE</scope>
    <source>
        <strain evidence="6">MS-P2</strain>
    </source>
</reference>
<gene>
    <name evidence="6" type="primary">pdxY</name>
    <name evidence="6" type="ORF">KO353_15075</name>
</gene>